<evidence type="ECO:0000313" key="3">
    <source>
        <dbReference type="EMBL" id="CAK0844884.1"/>
    </source>
</evidence>
<feature type="region of interest" description="Disordered" evidence="2">
    <location>
        <begin position="282"/>
        <end position="370"/>
    </location>
</feature>
<accession>A0ABN9TGE2</accession>
<keyword evidence="1" id="KW-0175">Coiled coil</keyword>
<comment type="caution">
    <text evidence="3">The sequence shown here is derived from an EMBL/GenBank/DDBJ whole genome shotgun (WGS) entry which is preliminary data.</text>
</comment>
<evidence type="ECO:0000256" key="1">
    <source>
        <dbReference type="SAM" id="Coils"/>
    </source>
</evidence>
<organism evidence="3 4">
    <name type="scientific">Prorocentrum cordatum</name>
    <dbReference type="NCBI Taxonomy" id="2364126"/>
    <lineage>
        <taxon>Eukaryota</taxon>
        <taxon>Sar</taxon>
        <taxon>Alveolata</taxon>
        <taxon>Dinophyceae</taxon>
        <taxon>Prorocentrales</taxon>
        <taxon>Prorocentraceae</taxon>
        <taxon>Prorocentrum</taxon>
    </lineage>
</organism>
<evidence type="ECO:0000256" key="2">
    <source>
        <dbReference type="SAM" id="MobiDB-lite"/>
    </source>
</evidence>
<gene>
    <name evidence="3" type="ORF">PCOR1329_LOCUS38856</name>
</gene>
<name>A0ABN9TGE2_9DINO</name>
<sequence length="487" mass="49763">AEALRAEARASLAEAAALRAEAAPLRAEAAQRAPAAGDAGEAIRELRASVAQLQSAAAGQEEPVRRLAELSGELSAEVEQAKASAELAHRRLAELEPARADVAELRAQVRCLQEARPRGAAAEAPGGGLDLTLPCVLQPGCACAPGQACCQQEAVADLQAEVAQLAARCHELAARGEAAAQRTAADLLELAGGLEGLSAAQGEVEQRLGELAGADALRGRGGDSEAQIGSLRRLLQDQRRELAVLSSELGTVRERCAAGSGGSDARWGAVCERLAEIESRLAGTAGSPMASTRAESDQKVDELAETLPTSGSSSPPPPSHRPEEERLPTLLAARGSGAARARGLSPKGSRRLAAQGSVGGLRAASPGGASPVASAQEVLVSDRLKDSLEGVVNAVQRVLLEEEHQQQRQLELAPAPAGQAAARGPAARLGVPAQAPAAWRVQPVVAARAASPLVRVATAVPAVAPPRRAPGGSVVVAAPRTPLLIRR</sequence>
<dbReference type="EMBL" id="CAUYUJ010014701">
    <property type="protein sequence ID" value="CAK0844884.1"/>
    <property type="molecule type" value="Genomic_DNA"/>
</dbReference>
<feature type="non-terminal residue" evidence="3">
    <location>
        <position position="1"/>
    </location>
</feature>
<reference evidence="3" key="1">
    <citation type="submission" date="2023-10" db="EMBL/GenBank/DDBJ databases">
        <authorList>
            <person name="Chen Y."/>
            <person name="Shah S."/>
            <person name="Dougan E. K."/>
            <person name="Thang M."/>
            <person name="Chan C."/>
        </authorList>
    </citation>
    <scope>NUCLEOTIDE SEQUENCE [LARGE SCALE GENOMIC DNA]</scope>
</reference>
<feature type="coiled-coil region" evidence="1">
    <location>
        <begin position="228"/>
        <end position="255"/>
    </location>
</feature>
<protein>
    <submittedName>
        <fullName evidence="3">Uncharacterized protein</fullName>
    </submittedName>
</protein>
<proteinExistence type="predicted"/>
<evidence type="ECO:0000313" key="4">
    <source>
        <dbReference type="Proteomes" id="UP001189429"/>
    </source>
</evidence>
<keyword evidence="4" id="KW-1185">Reference proteome</keyword>
<feature type="compositionally biased region" description="Low complexity" evidence="2">
    <location>
        <begin position="328"/>
        <end position="345"/>
    </location>
</feature>
<dbReference type="Proteomes" id="UP001189429">
    <property type="component" value="Unassembled WGS sequence"/>
</dbReference>